<dbReference type="Gene3D" id="3.40.50.720">
    <property type="entry name" value="NAD(P)-binding Rossmann-like Domain"/>
    <property type="match status" value="1"/>
</dbReference>
<organism evidence="2 3">
    <name type="scientific">Actinokineospora bangkokensis</name>
    <dbReference type="NCBI Taxonomy" id="1193682"/>
    <lineage>
        <taxon>Bacteria</taxon>
        <taxon>Bacillati</taxon>
        <taxon>Actinomycetota</taxon>
        <taxon>Actinomycetes</taxon>
        <taxon>Pseudonocardiales</taxon>
        <taxon>Pseudonocardiaceae</taxon>
        <taxon>Actinokineospora</taxon>
    </lineage>
</organism>
<keyword evidence="3" id="KW-1185">Reference proteome</keyword>
<dbReference type="OrthoDB" id="3360397at2"/>
<evidence type="ECO:0000313" key="2">
    <source>
        <dbReference type="EMBL" id="OLR93792.1"/>
    </source>
</evidence>
<dbReference type="InterPro" id="IPR036291">
    <property type="entry name" value="NAD(P)-bd_dom_sf"/>
</dbReference>
<dbReference type="SUPFAM" id="SSF51735">
    <property type="entry name" value="NAD(P)-binding Rossmann-fold domains"/>
    <property type="match status" value="1"/>
</dbReference>
<dbReference type="EMBL" id="MKQR01000009">
    <property type="protein sequence ID" value="OLR93792.1"/>
    <property type="molecule type" value="Genomic_DNA"/>
</dbReference>
<sequence length="270" mass="29516">MEIIGKGFIAGHSRRHFGDRYPDTTLIAAGVSSVLITDVSAFEREATLVYDTLRRCRAEGRTVIFLSTASSGMYGAPDSPGTETGPVFPLTPYGRHKLCLENVCATSGARFLVLRLAHIVGGGQQQHQLLPSLIRQLLTGSITVHAGVTRDLLGVHDMMRMLDTLRARDVHGEVVNLASGRPDTIETVVDRLEQRLGTRAERKLVDMPTKRTTVDVSKLRWLVPEYDDLGFGPGYLDTLLDRHFDELADDARAQLGLVPAAAGTDQEGAR</sequence>
<evidence type="ECO:0000313" key="3">
    <source>
        <dbReference type="Proteomes" id="UP000186040"/>
    </source>
</evidence>
<dbReference type="Pfam" id="PF01370">
    <property type="entry name" value="Epimerase"/>
    <property type="match status" value="1"/>
</dbReference>
<dbReference type="InterPro" id="IPR050177">
    <property type="entry name" value="Lipid_A_modif_metabolic_enz"/>
</dbReference>
<dbReference type="PANTHER" id="PTHR43245:SF23">
    <property type="entry name" value="NAD(P)-BINDING DOMAIN-CONTAINING PROTEIN"/>
    <property type="match status" value="1"/>
</dbReference>
<name>A0A1Q9LP27_9PSEU</name>
<dbReference type="STRING" id="1193682.BJP25_16250"/>
<dbReference type="PANTHER" id="PTHR43245">
    <property type="entry name" value="BIFUNCTIONAL POLYMYXIN RESISTANCE PROTEIN ARNA"/>
    <property type="match status" value="1"/>
</dbReference>
<protein>
    <recommendedName>
        <fullName evidence="1">NAD-dependent epimerase/dehydratase domain-containing protein</fullName>
    </recommendedName>
</protein>
<reference evidence="2 3" key="1">
    <citation type="submission" date="2016-10" db="EMBL/GenBank/DDBJ databases">
        <title>The Draft Genome Sequence of Actinokineospora bangkokensis 44EHWT reveals the biosynthetic pathway of antifungal compounds Thailandins with unusual extender unit butylmalonyl-CoA.</title>
        <authorList>
            <person name="Greule A."/>
            <person name="Intra B."/>
            <person name="Flemming S."/>
            <person name="Rommel M.G."/>
            <person name="Panbangred W."/>
            <person name="Bechthold A."/>
        </authorList>
    </citation>
    <scope>NUCLEOTIDE SEQUENCE [LARGE SCALE GENOMIC DNA]</scope>
    <source>
        <strain evidence="2 3">44EHW</strain>
    </source>
</reference>
<dbReference type="RefSeq" id="WP_075974692.1">
    <property type="nucleotide sequence ID" value="NZ_MKQR01000009.1"/>
</dbReference>
<proteinExistence type="predicted"/>
<accession>A0A1Q9LP27</accession>
<comment type="caution">
    <text evidence="2">The sequence shown here is derived from an EMBL/GenBank/DDBJ whole genome shotgun (WGS) entry which is preliminary data.</text>
</comment>
<dbReference type="Proteomes" id="UP000186040">
    <property type="component" value="Unassembled WGS sequence"/>
</dbReference>
<evidence type="ECO:0000259" key="1">
    <source>
        <dbReference type="Pfam" id="PF01370"/>
    </source>
</evidence>
<gene>
    <name evidence="2" type="ORF">BJP25_16250</name>
</gene>
<dbReference type="InterPro" id="IPR001509">
    <property type="entry name" value="Epimerase_deHydtase"/>
</dbReference>
<dbReference type="AlphaFoldDB" id="A0A1Q9LP27"/>
<feature type="domain" description="NAD-dependent epimerase/dehydratase" evidence="1">
    <location>
        <begin position="21"/>
        <end position="178"/>
    </location>
</feature>